<dbReference type="KEGG" id="tpal:117643837"/>
<dbReference type="Proteomes" id="UP000515158">
    <property type="component" value="Unplaced"/>
</dbReference>
<dbReference type="GO" id="GO:0042302">
    <property type="term" value="F:structural constituent of cuticle"/>
    <property type="evidence" value="ECO:0007669"/>
    <property type="project" value="UniProtKB-UniRule"/>
</dbReference>
<dbReference type="RefSeq" id="XP_034238846.1">
    <property type="nucleotide sequence ID" value="XM_034382955.1"/>
</dbReference>
<evidence type="ECO:0000313" key="4">
    <source>
        <dbReference type="Proteomes" id="UP000515158"/>
    </source>
</evidence>
<dbReference type="InterPro" id="IPR000618">
    <property type="entry name" value="Insect_cuticle"/>
</dbReference>
<dbReference type="Pfam" id="PF00379">
    <property type="entry name" value="Chitin_bind_4"/>
    <property type="match status" value="2"/>
</dbReference>
<feature type="signal peptide" evidence="3">
    <location>
        <begin position="1"/>
        <end position="19"/>
    </location>
</feature>
<keyword evidence="4" id="KW-1185">Reference proteome</keyword>
<evidence type="ECO:0000256" key="1">
    <source>
        <dbReference type="ARBA" id="ARBA00022460"/>
    </source>
</evidence>
<dbReference type="PANTHER" id="PTHR12236:SF95">
    <property type="entry name" value="CUTICULAR PROTEIN 76BD, ISOFORM C-RELATED"/>
    <property type="match status" value="1"/>
</dbReference>
<reference evidence="5" key="1">
    <citation type="submission" date="2025-08" db="UniProtKB">
        <authorList>
            <consortium name="RefSeq"/>
        </authorList>
    </citation>
    <scope>IDENTIFICATION</scope>
    <source>
        <tissue evidence="5">Total insect</tissue>
    </source>
</reference>
<gene>
    <name evidence="5" type="primary">LOC117643837</name>
</gene>
<dbReference type="OrthoDB" id="8192957at2759"/>
<dbReference type="InParanoid" id="A0A6P8YPL5"/>
<dbReference type="GeneID" id="117643837"/>
<dbReference type="AlphaFoldDB" id="A0A6P8YPL5"/>
<evidence type="ECO:0000256" key="3">
    <source>
        <dbReference type="SAM" id="SignalP"/>
    </source>
</evidence>
<dbReference type="PANTHER" id="PTHR12236">
    <property type="entry name" value="STRUCTURAL CONTITUENT OF CUTICLE"/>
    <property type="match status" value="1"/>
</dbReference>
<evidence type="ECO:0000313" key="5">
    <source>
        <dbReference type="RefSeq" id="XP_034238846.1"/>
    </source>
</evidence>
<dbReference type="GO" id="GO:0031012">
    <property type="term" value="C:extracellular matrix"/>
    <property type="evidence" value="ECO:0007669"/>
    <property type="project" value="TreeGrafter"/>
</dbReference>
<keyword evidence="3" id="KW-0732">Signal</keyword>
<feature type="chain" id="PRO_5027649822" evidence="3">
    <location>
        <begin position="20"/>
        <end position="303"/>
    </location>
</feature>
<evidence type="ECO:0000256" key="2">
    <source>
        <dbReference type="PROSITE-ProRule" id="PRU00497"/>
    </source>
</evidence>
<organism evidence="5">
    <name type="scientific">Thrips palmi</name>
    <name type="common">Melon thrips</name>
    <dbReference type="NCBI Taxonomy" id="161013"/>
    <lineage>
        <taxon>Eukaryota</taxon>
        <taxon>Metazoa</taxon>
        <taxon>Ecdysozoa</taxon>
        <taxon>Arthropoda</taxon>
        <taxon>Hexapoda</taxon>
        <taxon>Insecta</taxon>
        <taxon>Pterygota</taxon>
        <taxon>Neoptera</taxon>
        <taxon>Paraneoptera</taxon>
        <taxon>Thysanoptera</taxon>
        <taxon>Terebrantia</taxon>
        <taxon>Thripoidea</taxon>
        <taxon>Thripidae</taxon>
        <taxon>Thrips</taxon>
    </lineage>
</organism>
<dbReference type="GO" id="GO:0005615">
    <property type="term" value="C:extracellular space"/>
    <property type="evidence" value="ECO:0007669"/>
    <property type="project" value="TreeGrafter"/>
</dbReference>
<dbReference type="InterPro" id="IPR051217">
    <property type="entry name" value="Insect_Cuticle_Struc_Prot"/>
</dbReference>
<dbReference type="PRINTS" id="PR00947">
    <property type="entry name" value="CUTICLE"/>
</dbReference>
<dbReference type="PROSITE" id="PS51155">
    <property type="entry name" value="CHIT_BIND_RR_2"/>
    <property type="match status" value="2"/>
</dbReference>
<dbReference type="PROSITE" id="PS00233">
    <property type="entry name" value="CHIT_BIND_RR_1"/>
    <property type="match status" value="2"/>
</dbReference>
<keyword evidence="1 2" id="KW-0193">Cuticle</keyword>
<dbReference type="InterPro" id="IPR031311">
    <property type="entry name" value="CHIT_BIND_RR_consensus"/>
</dbReference>
<proteinExistence type="predicted"/>
<protein>
    <submittedName>
        <fullName evidence="5">Cuticle protein 19.8-like</fullName>
    </submittedName>
</protein>
<name>A0A6P8YPL5_THRPL</name>
<accession>A0A6P8YPL5</accession>
<sequence>MALSRTVLLAALCVARCAARPGDLGHYGPVAYAPAAPIHYAPAPVAYAPAPVAYAHAPEPVAHPKYEFKYGVHDAHTGDVKSQTEHRDGDVVKGEYSLVQPDGTTRTVHYTADDHNGFNAVVTNTGHAVHPEAPKVIYAPAPAPAPLVYAHGPAPGPDPVQSTATVQPTTIPTETTMSPVQVLVVLSLVAAAAAQYGHGGLLLSHAPVAVHHEPIAHPKYAFKYGVHDAHTGDVKDQAEERDGDVVKGEYSLIQPDGTKRTVHYTADHHNGFNAVVSISGHAIHPETPKIVHAPVLAYGHGHY</sequence>